<dbReference type="eggNOG" id="ENOG502SRHS">
    <property type="taxonomic scope" value="Eukaryota"/>
</dbReference>
<dbReference type="AlphaFoldDB" id="C1H4I0"/>
<evidence type="ECO:0000313" key="5">
    <source>
        <dbReference type="Proteomes" id="UP000002059"/>
    </source>
</evidence>
<evidence type="ECO:0000256" key="3">
    <source>
        <dbReference type="SAM" id="MobiDB-lite"/>
    </source>
</evidence>
<protein>
    <recommendedName>
        <fullName evidence="1">gamma-glutamylcyclotransferase</fullName>
        <ecNumber evidence="1">4.3.2.9</ecNumber>
    </recommendedName>
</protein>
<dbReference type="HOGENOM" id="CLU_963458_0_0_1"/>
<dbReference type="InterPro" id="IPR017939">
    <property type="entry name" value="G-Glutamylcylcotransferase"/>
</dbReference>
<dbReference type="EC" id="4.3.2.9" evidence="1"/>
<accession>C1H4I0</accession>
<gene>
    <name evidence="4" type="ORF">PAAG_05673</name>
</gene>
<sequence length="289" mass="31625">MSTNHKPFTDSVPFPPPSPPPSPPRSQRPTPNESCPSKPKCQSLYFAYGTHLSLSELASHCPSSRYIGHGHLHDHRWQIGQEGLANVIPNPGETVEGLCYLLDSDDEERLYEHSCGGEGAEGYRYEKVVLAVKLFPGRAVVVGRDVREILQSDLGGRGAVFGRGGEVAGWNYYSALVGVRAHCRRFINKMGSSCLSVDDSAIVEEGARGNERQSCMAVAAAVTGEKVDMLVYLDRDTRRYHMRDYKDRVRTEGGHAIVQCLARGLQDAMVLGVSPLYVARSVLPQLGLG</sequence>
<dbReference type="GO" id="GO:0003839">
    <property type="term" value="F:gamma-glutamylcyclotransferase activity"/>
    <property type="evidence" value="ECO:0007669"/>
    <property type="project" value="UniProtKB-EC"/>
</dbReference>
<dbReference type="Proteomes" id="UP000002059">
    <property type="component" value="Partially assembled WGS sequence"/>
</dbReference>
<dbReference type="PANTHER" id="PTHR12935:SF0">
    <property type="entry name" value="GAMMA-GLUTAMYLCYCLOTRANSFERASE"/>
    <property type="match status" value="1"/>
</dbReference>
<evidence type="ECO:0000256" key="2">
    <source>
        <dbReference type="ARBA" id="ARBA00023239"/>
    </source>
</evidence>
<reference evidence="4 5" key="1">
    <citation type="journal article" date="2011" name="PLoS Genet.">
        <title>Comparative genomic analysis of human fungal pathogens causing paracoccidioidomycosis.</title>
        <authorList>
            <person name="Desjardins C.A."/>
            <person name="Champion M.D."/>
            <person name="Holder J.W."/>
            <person name="Muszewska A."/>
            <person name="Goldberg J."/>
            <person name="Bailao A.M."/>
            <person name="Brigido M.M."/>
            <person name="Ferreira M.E."/>
            <person name="Garcia A.M."/>
            <person name="Grynberg M."/>
            <person name="Gujja S."/>
            <person name="Heiman D.I."/>
            <person name="Henn M.R."/>
            <person name="Kodira C.D."/>
            <person name="Leon-Narvaez H."/>
            <person name="Longo L.V."/>
            <person name="Ma L.J."/>
            <person name="Malavazi I."/>
            <person name="Matsuo A.L."/>
            <person name="Morais F.V."/>
            <person name="Pereira M."/>
            <person name="Rodriguez-Brito S."/>
            <person name="Sakthikumar S."/>
            <person name="Salem-Izacc S.M."/>
            <person name="Sykes S.M."/>
            <person name="Teixeira M.M."/>
            <person name="Vallejo M.C."/>
            <person name="Walter M.E."/>
            <person name="Yandava C."/>
            <person name="Young S."/>
            <person name="Zeng Q."/>
            <person name="Zucker J."/>
            <person name="Felipe M.S."/>
            <person name="Goldman G.H."/>
            <person name="Haas B.J."/>
            <person name="McEwen J.G."/>
            <person name="Nino-Vega G."/>
            <person name="Puccia R."/>
            <person name="San-Blas G."/>
            <person name="Soares C.M."/>
            <person name="Birren B.W."/>
            <person name="Cuomo C.A."/>
        </authorList>
    </citation>
    <scope>NUCLEOTIDE SEQUENCE [LARGE SCALE GENOMIC DNA]</scope>
    <source>
        <strain evidence="5">ATCC MYA-826 / Pb01</strain>
    </source>
</reference>
<dbReference type="PANTHER" id="PTHR12935">
    <property type="entry name" value="GAMMA-GLUTAMYLCYCLOTRANSFERASE"/>
    <property type="match status" value="1"/>
</dbReference>
<keyword evidence="2" id="KW-0456">Lyase</keyword>
<dbReference type="CDD" id="cd06661">
    <property type="entry name" value="GGCT_like"/>
    <property type="match status" value="1"/>
</dbReference>
<keyword evidence="5" id="KW-1185">Reference proteome</keyword>
<dbReference type="KEGG" id="pbl:PAAG_05673"/>
<feature type="compositionally biased region" description="Pro residues" evidence="3">
    <location>
        <begin position="13"/>
        <end position="26"/>
    </location>
</feature>
<dbReference type="InterPro" id="IPR036568">
    <property type="entry name" value="GGCT-like_sf"/>
</dbReference>
<dbReference type="OMA" id="HCRRFIN"/>
<organism evidence="4 5">
    <name type="scientific">Paracoccidioides lutzii (strain ATCC MYA-826 / Pb01)</name>
    <name type="common">Paracoccidioides brasiliensis</name>
    <dbReference type="NCBI Taxonomy" id="502779"/>
    <lineage>
        <taxon>Eukaryota</taxon>
        <taxon>Fungi</taxon>
        <taxon>Dikarya</taxon>
        <taxon>Ascomycota</taxon>
        <taxon>Pezizomycotina</taxon>
        <taxon>Eurotiomycetes</taxon>
        <taxon>Eurotiomycetidae</taxon>
        <taxon>Onygenales</taxon>
        <taxon>Ajellomycetaceae</taxon>
        <taxon>Paracoccidioides</taxon>
    </lineage>
</organism>
<dbReference type="EMBL" id="KN294006">
    <property type="protein sequence ID" value="EEH34624.1"/>
    <property type="molecule type" value="Genomic_DNA"/>
</dbReference>
<dbReference type="OrthoDB" id="2924818at2759"/>
<dbReference type="VEuPathDB" id="FungiDB:PAAG_05673"/>
<proteinExistence type="predicted"/>
<dbReference type="SUPFAM" id="SSF110857">
    <property type="entry name" value="Gamma-glutamyl cyclotransferase-like"/>
    <property type="match status" value="1"/>
</dbReference>
<dbReference type="GeneID" id="9095765"/>
<evidence type="ECO:0000313" key="4">
    <source>
        <dbReference type="EMBL" id="EEH34624.1"/>
    </source>
</evidence>
<feature type="region of interest" description="Disordered" evidence="3">
    <location>
        <begin position="1"/>
        <end position="37"/>
    </location>
</feature>
<dbReference type="Gene3D" id="3.10.490.10">
    <property type="entry name" value="Gamma-glutamyl cyclotransferase-like"/>
    <property type="match status" value="1"/>
</dbReference>
<name>C1H4I0_PARBA</name>
<dbReference type="InterPro" id="IPR013024">
    <property type="entry name" value="GGCT-like"/>
</dbReference>
<evidence type="ECO:0000256" key="1">
    <source>
        <dbReference type="ARBA" id="ARBA00012346"/>
    </source>
</evidence>
<dbReference type="RefSeq" id="XP_002792388.1">
    <property type="nucleotide sequence ID" value="XM_002792342.1"/>
</dbReference>